<dbReference type="SUPFAM" id="SSF52047">
    <property type="entry name" value="RNI-like"/>
    <property type="match status" value="1"/>
</dbReference>
<keyword evidence="2" id="KW-1185">Reference proteome</keyword>
<dbReference type="AlphaFoldDB" id="A0A5B6VIE6"/>
<sequence length="116" mass="13342">MAFSSFFEITENQFHQFYKSHNLAPILHFDHCDFLEVDPSSLSHFNFSNSLSVFHLTSSTLQPSTFPLLLNLSQKFVELDFSNNYFSGSIPLSVDNMLALQFCSFFTIKNLSHFSL</sequence>
<keyword evidence="1" id="KW-0418">Kinase</keyword>
<dbReference type="OrthoDB" id="1600340at2759"/>
<gene>
    <name evidence="1" type="ORF">EPI10_014693</name>
</gene>
<dbReference type="GO" id="GO:0016301">
    <property type="term" value="F:kinase activity"/>
    <property type="evidence" value="ECO:0007669"/>
    <property type="project" value="UniProtKB-KW"/>
</dbReference>
<evidence type="ECO:0000313" key="2">
    <source>
        <dbReference type="Proteomes" id="UP000325315"/>
    </source>
</evidence>
<keyword evidence="1" id="KW-0808">Transferase</keyword>
<name>A0A5B6VIE6_9ROSI</name>
<dbReference type="Proteomes" id="UP000325315">
    <property type="component" value="Unassembled WGS sequence"/>
</dbReference>
<accession>A0A5B6VIE6</accession>
<dbReference type="Gene3D" id="3.80.10.10">
    <property type="entry name" value="Ribonuclease Inhibitor"/>
    <property type="match status" value="1"/>
</dbReference>
<protein>
    <submittedName>
        <fullName evidence="1">Putative LRR receptor-like serine/threonine-protein kinase</fullName>
    </submittedName>
</protein>
<proteinExistence type="predicted"/>
<organism evidence="1 2">
    <name type="scientific">Gossypium australe</name>
    <dbReference type="NCBI Taxonomy" id="47621"/>
    <lineage>
        <taxon>Eukaryota</taxon>
        <taxon>Viridiplantae</taxon>
        <taxon>Streptophyta</taxon>
        <taxon>Embryophyta</taxon>
        <taxon>Tracheophyta</taxon>
        <taxon>Spermatophyta</taxon>
        <taxon>Magnoliopsida</taxon>
        <taxon>eudicotyledons</taxon>
        <taxon>Gunneridae</taxon>
        <taxon>Pentapetalae</taxon>
        <taxon>rosids</taxon>
        <taxon>malvids</taxon>
        <taxon>Malvales</taxon>
        <taxon>Malvaceae</taxon>
        <taxon>Malvoideae</taxon>
        <taxon>Gossypium</taxon>
    </lineage>
</organism>
<reference evidence="2" key="1">
    <citation type="journal article" date="2019" name="Plant Biotechnol. J.">
        <title>Genome sequencing of the Australian wild diploid species Gossypium australe highlights disease resistance and delayed gland morphogenesis.</title>
        <authorList>
            <person name="Cai Y."/>
            <person name="Cai X."/>
            <person name="Wang Q."/>
            <person name="Wang P."/>
            <person name="Zhang Y."/>
            <person name="Cai C."/>
            <person name="Xu Y."/>
            <person name="Wang K."/>
            <person name="Zhou Z."/>
            <person name="Wang C."/>
            <person name="Geng S."/>
            <person name="Li B."/>
            <person name="Dong Q."/>
            <person name="Hou Y."/>
            <person name="Wang H."/>
            <person name="Ai P."/>
            <person name="Liu Z."/>
            <person name="Yi F."/>
            <person name="Sun M."/>
            <person name="An G."/>
            <person name="Cheng J."/>
            <person name="Zhang Y."/>
            <person name="Shi Q."/>
            <person name="Xie Y."/>
            <person name="Shi X."/>
            <person name="Chang Y."/>
            <person name="Huang F."/>
            <person name="Chen Y."/>
            <person name="Hong S."/>
            <person name="Mi L."/>
            <person name="Sun Q."/>
            <person name="Zhang L."/>
            <person name="Zhou B."/>
            <person name="Peng R."/>
            <person name="Zhang X."/>
            <person name="Liu F."/>
        </authorList>
    </citation>
    <scope>NUCLEOTIDE SEQUENCE [LARGE SCALE GENOMIC DNA]</scope>
    <source>
        <strain evidence="2">cv. PA1801</strain>
    </source>
</reference>
<comment type="caution">
    <text evidence="1">The sequence shown here is derived from an EMBL/GenBank/DDBJ whole genome shotgun (WGS) entry which is preliminary data.</text>
</comment>
<evidence type="ECO:0000313" key="1">
    <source>
        <dbReference type="EMBL" id="KAA3468845.1"/>
    </source>
</evidence>
<dbReference type="InterPro" id="IPR032675">
    <property type="entry name" value="LRR_dom_sf"/>
</dbReference>
<keyword evidence="1" id="KW-0675">Receptor</keyword>
<dbReference type="EMBL" id="SMMG02000006">
    <property type="protein sequence ID" value="KAA3468845.1"/>
    <property type="molecule type" value="Genomic_DNA"/>
</dbReference>